<dbReference type="Proteomes" id="UP000616151">
    <property type="component" value="Unassembled WGS sequence"/>
</dbReference>
<accession>A0ACC5R3I0</accession>
<reference evidence="1" key="1">
    <citation type="submission" date="2021-01" db="EMBL/GenBank/DDBJ databases">
        <authorList>
            <person name="Sun Q."/>
        </authorList>
    </citation>
    <scope>NUCLEOTIDE SEQUENCE</scope>
    <source>
        <strain evidence="1">YIM B02566</strain>
    </source>
</reference>
<gene>
    <name evidence="1" type="ORF">JHL16_11180</name>
</gene>
<protein>
    <submittedName>
        <fullName evidence="1">Uncharacterized protein</fullName>
    </submittedName>
</protein>
<organism evidence="1 2">
    <name type="scientific">Taklimakanibacter albus</name>
    <dbReference type="NCBI Taxonomy" id="2800327"/>
    <lineage>
        <taxon>Bacteria</taxon>
        <taxon>Pseudomonadati</taxon>
        <taxon>Pseudomonadota</taxon>
        <taxon>Alphaproteobacteria</taxon>
        <taxon>Hyphomicrobiales</taxon>
        <taxon>Aestuariivirgaceae</taxon>
        <taxon>Taklimakanibacter</taxon>
    </lineage>
</organism>
<evidence type="ECO:0000313" key="2">
    <source>
        <dbReference type="Proteomes" id="UP000616151"/>
    </source>
</evidence>
<name>A0ACC5R3I0_9HYPH</name>
<keyword evidence="2" id="KW-1185">Reference proteome</keyword>
<evidence type="ECO:0000313" key="1">
    <source>
        <dbReference type="EMBL" id="MBK1866918.1"/>
    </source>
</evidence>
<proteinExistence type="predicted"/>
<sequence>MLYVFPDGLTAKVAQEYRRPYADPVKGKAGDLLVPDYSRETDLFGWTWCRNDAGQEGWAPGNWLAPHGDKLRLIRDFDAIELTVTAGEIVMLHYAESGFCWVTTTAGETGWVPDAVLVLPAS</sequence>
<dbReference type="EMBL" id="JAENHL010000006">
    <property type="protein sequence ID" value="MBK1866918.1"/>
    <property type="molecule type" value="Genomic_DNA"/>
</dbReference>
<comment type="caution">
    <text evidence="1">The sequence shown here is derived from an EMBL/GenBank/DDBJ whole genome shotgun (WGS) entry which is preliminary data.</text>
</comment>